<reference evidence="1" key="1">
    <citation type="submission" date="2021-05" db="EMBL/GenBank/DDBJ databases">
        <authorList>
            <person name="Alioto T."/>
            <person name="Alioto T."/>
            <person name="Gomez Garrido J."/>
        </authorList>
    </citation>
    <scope>NUCLEOTIDE SEQUENCE</scope>
</reference>
<dbReference type="EMBL" id="HBUE01140531">
    <property type="protein sequence ID" value="CAG6500489.1"/>
    <property type="molecule type" value="Transcribed_RNA"/>
</dbReference>
<dbReference type="EMBL" id="HBUE01307550">
    <property type="protein sequence ID" value="CAG6581769.1"/>
    <property type="molecule type" value="Transcribed_RNA"/>
</dbReference>
<name>A0A8D8NY48_CULPI</name>
<dbReference type="EMBL" id="HBUE01201386">
    <property type="protein sequence ID" value="CAG6529973.1"/>
    <property type="molecule type" value="Transcribed_RNA"/>
</dbReference>
<evidence type="ECO:0000313" key="1">
    <source>
        <dbReference type="EMBL" id="CAG6581769.1"/>
    </source>
</evidence>
<organism evidence="1">
    <name type="scientific">Culex pipiens</name>
    <name type="common">House mosquito</name>
    <dbReference type="NCBI Taxonomy" id="7175"/>
    <lineage>
        <taxon>Eukaryota</taxon>
        <taxon>Metazoa</taxon>
        <taxon>Ecdysozoa</taxon>
        <taxon>Arthropoda</taxon>
        <taxon>Hexapoda</taxon>
        <taxon>Insecta</taxon>
        <taxon>Pterygota</taxon>
        <taxon>Neoptera</taxon>
        <taxon>Endopterygota</taxon>
        <taxon>Diptera</taxon>
        <taxon>Nematocera</taxon>
        <taxon>Culicoidea</taxon>
        <taxon>Culicidae</taxon>
        <taxon>Culicinae</taxon>
        <taxon>Culicini</taxon>
        <taxon>Culex</taxon>
        <taxon>Culex</taxon>
    </lineage>
</organism>
<proteinExistence type="predicted"/>
<dbReference type="EMBL" id="HBUE01201387">
    <property type="protein sequence ID" value="CAG6529975.1"/>
    <property type="molecule type" value="Transcribed_RNA"/>
</dbReference>
<accession>A0A8D8NY48</accession>
<protein>
    <submittedName>
        <fullName evidence="1">(northern house mosquito) hypothetical protein</fullName>
    </submittedName>
</protein>
<dbReference type="EMBL" id="HBUE01201385">
    <property type="protein sequence ID" value="CAG6529971.1"/>
    <property type="molecule type" value="Transcribed_RNA"/>
</dbReference>
<dbReference type="EMBL" id="HBUE01140529">
    <property type="protein sequence ID" value="CAG6500486.1"/>
    <property type="molecule type" value="Transcribed_RNA"/>
</dbReference>
<dbReference type="EMBL" id="HBUE01307551">
    <property type="protein sequence ID" value="CAG6581771.1"/>
    <property type="molecule type" value="Transcribed_RNA"/>
</dbReference>
<sequence>MYSSFSYGSLSMMLKLSILYFPYVRIRAISSSSPLSTNFMLSNWNVTWCDCWTTTDSCLSSSFSRRSSAFRIRSNDPCTCSFSFSENALFLLQSMSAGASTKIRAGQILQTKTTLSKVE</sequence>
<dbReference type="EMBL" id="HBUE01201388">
    <property type="protein sequence ID" value="CAG6529977.1"/>
    <property type="molecule type" value="Transcribed_RNA"/>
</dbReference>
<dbReference type="EMBL" id="HBUE01307553">
    <property type="protein sequence ID" value="CAG6581775.1"/>
    <property type="molecule type" value="Transcribed_RNA"/>
</dbReference>
<dbReference type="EMBL" id="HBUE01307552">
    <property type="protein sequence ID" value="CAG6581773.1"/>
    <property type="molecule type" value="Transcribed_RNA"/>
</dbReference>
<dbReference type="AlphaFoldDB" id="A0A8D8NY48"/>